<evidence type="ECO:0000313" key="3">
    <source>
        <dbReference type="EMBL" id="TAI47749.1"/>
    </source>
</evidence>
<gene>
    <name evidence="3" type="ORF">EW142_13910</name>
</gene>
<keyword evidence="1" id="KW-0732">Signal</keyword>
<dbReference type="RefSeq" id="WP_130614829.1">
    <property type="nucleotide sequence ID" value="NZ_SGIU01000002.1"/>
</dbReference>
<name>A0A4Q8QH63_9FLAO</name>
<dbReference type="CDD" id="cd05379">
    <property type="entry name" value="CAP_bacterial"/>
    <property type="match status" value="1"/>
</dbReference>
<keyword evidence="4" id="KW-1185">Reference proteome</keyword>
<dbReference type="InterPro" id="IPR035940">
    <property type="entry name" value="CAP_sf"/>
</dbReference>
<proteinExistence type="predicted"/>
<dbReference type="Gene3D" id="3.40.33.10">
    <property type="entry name" value="CAP"/>
    <property type="match status" value="1"/>
</dbReference>
<dbReference type="InterPro" id="IPR014044">
    <property type="entry name" value="CAP_dom"/>
</dbReference>
<dbReference type="EMBL" id="SGIU01000002">
    <property type="protein sequence ID" value="TAI47749.1"/>
    <property type="molecule type" value="Genomic_DNA"/>
</dbReference>
<evidence type="ECO:0000256" key="1">
    <source>
        <dbReference type="SAM" id="SignalP"/>
    </source>
</evidence>
<protein>
    <submittedName>
        <fullName evidence="3">CAP domain-containing protein</fullName>
    </submittedName>
</protein>
<reference evidence="3 4" key="1">
    <citation type="submission" date="2019-02" db="EMBL/GenBank/DDBJ databases">
        <title>Draft genome sequence of Muricauda sp. 176CP4-71.</title>
        <authorList>
            <person name="Park J.-S."/>
        </authorList>
    </citation>
    <scope>NUCLEOTIDE SEQUENCE [LARGE SCALE GENOMIC DNA]</scope>
    <source>
        <strain evidence="3 4">176CP4-71</strain>
    </source>
</reference>
<evidence type="ECO:0000259" key="2">
    <source>
        <dbReference type="Pfam" id="PF00188"/>
    </source>
</evidence>
<dbReference type="Pfam" id="PF00188">
    <property type="entry name" value="CAP"/>
    <property type="match status" value="1"/>
</dbReference>
<feature type="chain" id="PRO_5020504943" evidence="1">
    <location>
        <begin position="26"/>
        <end position="170"/>
    </location>
</feature>
<dbReference type="OrthoDB" id="982527at2"/>
<organism evidence="3 4">
    <name type="scientific">Flagellimonas allohymeniacidonis</name>
    <dbReference type="NCBI Taxonomy" id="2517819"/>
    <lineage>
        <taxon>Bacteria</taxon>
        <taxon>Pseudomonadati</taxon>
        <taxon>Bacteroidota</taxon>
        <taxon>Flavobacteriia</taxon>
        <taxon>Flavobacteriales</taxon>
        <taxon>Flavobacteriaceae</taxon>
        <taxon>Flagellimonas</taxon>
    </lineage>
</organism>
<accession>A0A4Q8QH63</accession>
<feature type="domain" description="SCP" evidence="2">
    <location>
        <begin position="54"/>
        <end position="166"/>
    </location>
</feature>
<dbReference type="AlphaFoldDB" id="A0A4Q8QH63"/>
<dbReference type="PANTHER" id="PTHR31157:SF1">
    <property type="entry name" value="SCP DOMAIN-CONTAINING PROTEIN"/>
    <property type="match status" value="1"/>
</dbReference>
<sequence>MKKFGIATLTAFVAVLVITCSKSGATPEEQLLSQTPNPDRKVQINTSQMEDDLLSLINEHRASLGAKALLDSPETYKHAEDHNEYMISQNKLSHDNFDSRATKIAAETNAVSIGENVARHYDTAATALEGWLSSSSHKSTLEGSYTHTALSISLDKEGKPYFTQIFITLE</sequence>
<dbReference type="SUPFAM" id="SSF55797">
    <property type="entry name" value="PR-1-like"/>
    <property type="match status" value="1"/>
</dbReference>
<comment type="caution">
    <text evidence="3">The sequence shown here is derived from an EMBL/GenBank/DDBJ whole genome shotgun (WGS) entry which is preliminary data.</text>
</comment>
<dbReference type="PANTHER" id="PTHR31157">
    <property type="entry name" value="SCP DOMAIN-CONTAINING PROTEIN"/>
    <property type="match status" value="1"/>
</dbReference>
<feature type="signal peptide" evidence="1">
    <location>
        <begin position="1"/>
        <end position="25"/>
    </location>
</feature>
<evidence type="ECO:0000313" key="4">
    <source>
        <dbReference type="Proteomes" id="UP000291981"/>
    </source>
</evidence>
<dbReference type="Proteomes" id="UP000291981">
    <property type="component" value="Unassembled WGS sequence"/>
</dbReference>